<dbReference type="AlphaFoldDB" id="A0A9D5M018"/>
<protein>
    <submittedName>
        <fullName evidence="3">Spore maturation protein</fullName>
    </submittedName>
</protein>
<gene>
    <name evidence="3" type="ORF">INF28_00580</name>
</gene>
<organism evidence="3 4">
    <name type="scientific">Ructibacterium gallinarum</name>
    <dbReference type="NCBI Taxonomy" id="2779355"/>
    <lineage>
        <taxon>Bacteria</taxon>
        <taxon>Bacillati</taxon>
        <taxon>Bacillota</taxon>
        <taxon>Clostridia</taxon>
        <taxon>Eubacteriales</taxon>
        <taxon>Oscillospiraceae</taxon>
        <taxon>Ructibacterium</taxon>
    </lineage>
</organism>
<accession>A0A9D5M018</accession>
<comment type="caution">
    <text evidence="3">The sequence shown here is derived from an EMBL/GenBank/DDBJ whole genome shotgun (WGS) entry which is preliminary data.</text>
</comment>
<feature type="transmembrane region" description="Helical" evidence="1">
    <location>
        <begin position="45"/>
        <end position="62"/>
    </location>
</feature>
<dbReference type="InterPro" id="IPR052549">
    <property type="entry name" value="SpmB"/>
</dbReference>
<dbReference type="Pfam" id="PF07670">
    <property type="entry name" value="Gate"/>
    <property type="match status" value="1"/>
</dbReference>
<keyword evidence="4" id="KW-1185">Reference proteome</keyword>
<dbReference type="Proteomes" id="UP000806542">
    <property type="component" value="Unassembled WGS sequence"/>
</dbReference>
<keyword evidence="1" id="KW-1133">Transmembrane helix</keyword>
<dbReference type="PANTHER" id="PTHR35793">
    <property type="entry name" value="INNER MEMBRANE PROTEIN YJIG"/>
    <property type="match status" value="1"/>
</dbReference>
<dbReference type="EMBL" id="JADCKB010000001">
    <property type="protein sequence ID" value="MBE5038963.1"/>
    <property type="molecule type" value="Genomic_DNA"/>
</dbReference>
<feature type="transmembrane region" description="Helical" evidence="1">
    <location>
        <begin position="6"/>
        <end position="25"/>
    </location>
</feature>
<keyword evidence="1" id="KW-0472">Membrane</keyword>
<dbReference type="GO" id="GO:0005886">
    <property type="term" value="C:plasma membrane"/>
    <property type="evidence" value="ECO:0007669"/>
    <property type="project" value="TreeGrafter"/>
</dbReference>
<evidence type="ECO:0000313" key="3">
    <source>
        <dbReference type="EMBL" id="MBE5038963.1"/>
    </source>
</evidence>
<reference evidence="3" key="1">
    <citation type="submission" date="2020-10" db="EMBL/GenBank/DDBJ databases">
        <title>ChiBAC.</title>
        <authorList>
            <person name="Zenner C."/>
            <person name="Hitch T.C.A."/>
            <person name="Clavel T."/>
        </authorList>
    </citation>
    <scope>NUCLEOTIDE SEQUENCE</scope>
    <source>
        <strain evidence="3">DSM 107454</strain>
    </source>
</reference>
<feature type="transmembrane region" description="Helical" evidence="1">
    <location>
        <begin position="122"/>
        <end position="141"/>
    </location>
</feature>
<name>A0A9D5M018_9FIRM</name>
<feature type="domain" description="Nucleoside transporter/FeoB GTPase Gate" evidence="2">
    <location>
        <begin position="47"/>
        <end position="146"/>
    </location>
</feature>
<proteinExistence type="predicted"/>
<dbReference type="InterPro" id="IPR011642">
    <property type="entry name" value="Gate_dom"/>
</dbReference>
<feature type="transmembrane region" description="Helical" evidence="1">
    <location>
        <begin position="153"/>
        <end position="174"/>
    </location>
</feature>
<keyword evidence="1" id="KW-0812">Transmembrane</keyword>
<evidence type="ECO:0000259" key="2">
    <source>
        <dbReference type="Pfam" id="PF07670"/>
    </source>
</evidence>
<evidence type="ECO:0000313" key="4">
    <source>
        <dbReference type="Proteomes" id="UP000806542"/>
    </source>
</evidence>
<sequence>MSVVTQISAMAVPAVIALFIGMGLYKKVGVYDCFTEGAGSALKSMTGILPSLVGLMAAIHMFRASGAPELLADFLSPLLSRLGMPADVLPLALLRPISGSASTAMVTDIFQTLGPDSLAGKIASVMMGSTETTFYTVAVYFGAVGVKNTRHTLIAALTADITGIIMSVLITQWLL</sequence>
<evidence type="ECO:0000256" key="1">
    <source>
        <dbReference type="SAM" id="Phobius"/>
    </source>
</evidence>
<dbReference type="PANTHER" id="PTHR35793:SF2">
    <property type="entry name" value="INNER MEMBRANE PROTEIN YJIG"/>
    <property type="match status" value="1"/>
</dbReference>